<protein>
    <recommendedName>
        <fullName evidence="4">Succinate-semialdehyde dehydrogenase, mitochondrial</fullName>
        <ecNumber evidence="3">1.2.1.24</ecNumber>
    </recommendedName>
    <alternativeName>
        <fullName evidence="6">NAD(+)-dependent succinic semialdehyde dehydrogenase</fullName>
    </alternativeName>
</protein>
<dbReference type="EMBL" id="HBIU01033693">
    <property type="protein sequence ID" value="CAE0636717.1"/>
    <property type="molecule type" value="Transcribed_RNA"/>
</dbReference>
<feature type="domain" description="Aldehyde dehydrogenase" evidence="9">
    <location>
        <begin position="48"/>
        <end position="514"/>
    </location>
</feature>
<proteinExistence type="inferred from homology"/>
<evidence type="ECO:0000256" key="3">
    <source>
        <dbReference type="ARBA" id="ARBA00013051"/>
    </source>
</evidence>
<comment type="similarity">
    <text evidence="2 8">Belongs to the aldehyde dehydrogenase family.</text>
</comment>
<dbReference type="InterPro" id="IPR016163">
    <property type="entry name" value="Ald_DH_C"/>
</dbReference>
<reference evidence="10" key="1">
    <citation type="submission" date="2021-01" db="EMBL/GenBank/DDBJ databases">
        <authorList>
            <person name="Corre E."/>
            <person name="Pelletier E."/>
            <person name="Niang G."/>
            <person name="Scheremetjew M."/>
            <person name="Finn R."/>
            <person name="Kale V."/>
            <person name="Holt S."/>
            <person name="Cochrane G."/>
            <person name="Meng A."/>
            <person name="Brown T."/>
            <person name="Cohen L."/>
        </authorList>
    </citation>
    <scope>NUCLEOTIDE SEQUENCE</scope>
    <source>
        <strain evidence="10">CCMP3107</strain>
    </source>
</reference>
<dbReference type="InterPro" id="IPR016161">
    <property type="entry name" value="Ald_DH/histidinol_DH"/>
</dbReference>
<dbReference type="EC" id="1.2.1.24" evidence="3"/>
<evidence type="ECO:0000256" key="7">
    <source>
        <dbReference type="PROSITE-ProRule" id="PRU10007"/>
    </source>
</evidence>
<evidence type="ECO:0000256" key="1">
    <source>
        <dbReference type="ARBA" id="ARBA00005176"/>
    </source>
</evidence>
<dbReference type="InterPro" id="IPR015590">
    <property type="entry name" value="Aldehyde_DH_dom"/>
</dbReference>
<dbReference type="Gene3D" id="3.40.605.10">
    <property type="entry name" value="Aldehyde Dehydrogenase, Chain A, domain 1"/>
    <property type="match status" value="1"/>
</dbReference>
<dbReference type="GO" id="GO:0004777">
    <property type="term" value="F:succinate-semialdehyde dehydrogenase (NAD+) activity"/>
    <property type="evidence" value="ECO:0007669"/>
    <property type="project" value="UniProtKB-EC"/>
</dbReference>
<evidence type="ECO:0000256" key="6">
    <source>
        <dbReference type="ARBA" id="ARBA00030806"/>
    </source>
</evidence>
<evidence type="ECO:0000256" key="4">
    <source>
        <dbReference type="ARBA" id="ARBA00019842"/>
    </source>
</evidence>
<dbReference type="Gene3D" id="3.40.309.10">
    <property type="entry name" value="Aldehyde Dehydrogenase, Chain A, domain 2"/>
    <property type="match status" value="1"/>
</dbReference>
<evidence type="ECO:0000256" key="2">
    <source>
        <dbReference type="ARBA" id="ARBA00009986"/>
    </source>
</evidence>
<gene>
    <name evidence="10" type="ORF">HAKA00212_LOCUS15483</name>
</gene>
<name>A0A7S3XZG1_HETAK</name>
<dbReference type="FunFam" id="3.40.605.10:FF:000005">
    <property type="entry name" value="Succinate-semialdehyde dehydrogenase I"/>
    <property type="match status" value="1"/>
</dbReference>
<dbReference type="CDD" id="cd07103">
    <property type="entry name" value="ALDH_F5_SSADH_GabD"/>
    <property type="match status" value="1"/>
</dbReference>
<dbReference type="SUPFAM" id="SSF53720">
    <property type="entry name" value="ALDH-like"/>
    <property type="match status" value="1"/>
</dbReference>
<dbReference type="InterPro" id="IPR050740">
    <property type="entry name" value="Aldehyde_DH_Superfamily"/>
</dbReference>
<feature type="active site" evidence="7">
    <location>
        <position position="287"/>
    </location>
</feature>
<dbReference type="InterPro" id="IPR016162">
    <property type="entry name" value="Ald_DH_N"/>
</dbReference>
<evidence type="ECO:0000256" key="8">
    <source>
        <dbReference type="RuleBase" id="RU003345"/>
    </source>
</evidence>
<dbReference type="AlphaFoldDB" id="A0A7S3XZG1"/>
<keyword evidence="5 8" id="KW-0560">Oxidoreductase</keyword>
<dbReference type="PROSITE" id="PS00070">
    <property type="entry name" value="ALDEHYDE_DEHYDR_CYS"/>
    <property type="match status" value="1"/>
</dbReference>
<evidence type="ECO:0000256" key="5">
    <source>
        <dbReference type="ARBA" id="ARBA00023002"/>
    </source>
</evidence>
<dbReference type="PANTHER" id="PTHR43353">
    <property type="entry name" value="SUCCINATE-SEMIALDEHYDE DEHYDROGENASE, MITOCHONDRIAL"/>
    <property type="match status" value="1"/>
</dbReference>
<organism evidence="10">
    <name type="scientific">Heterosigma akashiwo</name>
    <name type="common">Chromophytic alga</name>
    <name type="synonym">Heterosigma carterae</name>
    <dbReference type="NCBI Taxonomy" id="2829"/>
    <lineage>
        <taxon>Eukaryota</taxon>
        <taxon>Sar</taxon>
        <taxon>Stramenopiles</taxon>
        <taxon>Ochrophyta</taxon>
        <taxon>Raphidophyceae</taxon>
        <taxon>Chattonellales</taxon>
        <taxon>Chattonellaceae</taxon>
        <taxon>Heterosigma</taxon>
    </lineage>
</organism>
<sequence length="521" mass="55243">MKAQFYCCCLAFVYQLQFLEIGMALGIVGSHWKKNLGGNVKAFVNGAWVGSSSARTFDVFNPSDGCLLNSVPCMEQGDIENAIEVARRAQSSWAAKSAKERSTVLKRWNAQIIQHADDIAELMTLECGKPLAEAKGEVIYAASFVEWFAEECKRAYGRTIPSPLGKMRTLTITQPVGVAAMITPWNFPAAMITRKVAPALAAGCATIVKPSEETPLTALALGELAGRAGLPNGLFNVVTTDRAGAAAAGRALCGDPRVRKISFTGSTEVGKLLMAQAAPTVKRVSLELGGNAPFLVFEDADLDGAVAAAVAAKFRNAGQTCVAPNRFLVHRAQADAFQGKLAAAMARLRVGDGRARGVSVGPLINGAAVDKVDRLVQDALSKGAQLVAGGHRLGEEQGNGGNFFEPTLLAHVTDEMQCWGEEIFGPVVGLRTFESEEEAVALANATEKGLAAYFCTRDIGRAWRVAERLEVGMVGLNEGIISLECTPFGGVKESGLGREGAHEGLEEYLETKYIAMGGLSM</sequence>
<dbReference type="FunFam" id="3.40.309.10:FF:000004">
    <property type="entry name" value="Succinate-semialdehyde dehydrogenase I"/>
    <property type="match status" value="1"/>
</dbReference>
<dbReference type="InterPro" id="IPR016160">
    <property type="entry name" value="Ald_DH_CS_CYS"/>
</dbReference>
<comment type="pathway">
    <text evidence="1">Amino-acid degradation; 4-aminobutanoate degradation.</text>
</comment>
<dbReference type="PANTHER" id="PTHR43353:SF5">
    <property type="entry name" value="SUCCINATE-SEMIALDEHYDE DEHYDROGENASE, MITOCHONDRIAL"/>
    <property type="match status" value="1"/>
</dbReference>
<dbReference type="Pfam" id="PF00171">
    <property type="entry name" value="Aldedh"/>
    <property type="match status" value="1"/>
</dbReference>
<dbReference type="InterPro" id="IPR029510">
    <property type="entry name" value="Ald_DH_CS_GLU"/>
</dbReference>
<evidence type="ECO:0000259" key="9">
    <source>
        <dbReference type="Pfam" id="PF00171"/>
    </source>
</evidence>
<evidence type="ECO:0000313" key="10">
    <source>
        <dbReference type="EMBL" id="CAE0636717.1"/>
    </source>
</evidence>
<dbReference type="GO" id="GO:0009450">
    <property type="term" value="P:gamma-aminobutyric acid catabolic process"/>
    <property type="evidence" value="ECO:0007669"/>
    <property type="project" value="TreeGrafter"/>
</dbReference>
<accession>A0A7S3XZG1</accession>
<dbReference type="PROSITE" id="PS00687">
    <property type="entry name" value="ALDEHYDE_DEHYDR_GLU"/>
    <property type="match status" value="1"/>
</dbReference>